<feature type="transmembrane region" description="Helical" evidence="8">
    <location>
        <begin position="190"/>
        <end position="210"/>
    </location>
</feature>
<dbReference type="SUPFAM" id="SSF81345">
    <property type="entry name" value="ABC transporter involved in vitamin B12 uptake, BtuC"/>
    <property type="match status" value="1"/>
</dbReference>
<reference evidence="9 10" key="1">
    <citation type="submission" date="2019-04" db="EMBL/GenBank/DDBJ databases">
        <authorList>
            <person name="Hwang J.C."/>
        </authorList>
    </citation>
    <scope>NUCLEOTIDE SEQUENCE [LARGE SCALE GENOMIC DNA]</scope>
    <source>
        <strain evidence="9 10">IMCC35001</strain>
    </source>
</reference>
<evidence type="ECO:0000256" key="6">
    <source>
        <dbReference type="ARBA" id="ARBA00022989"/>
    </source>
</evidence>
<dbReference type="PANTHER" id="PTHR30472">
    <property type="entry name" value="FERRIC ENTEROBACTIN TRANSPORT SYSTEM PERMEASE PROTEIN"/>
    <property type="match status" value="1"/>
</dbReference>
<evidence type="ECO:0000313" key="10">
    <source>
        <dbReference type="Proteomes" id="UP000305674"/>
    </source>
</evidence>
<feature type="transmembrane region" description="Helical" evidence="8">
    <location>
        <begin position="305"/>
        <end position="325"/>
    </location>
</feature>
<dbReference type="InterPro" id="IPR000522">
    <property type="entry name" value="ABC_transptr_permease_BtuC"/>
</dbReference>
<evidence type="ECO:0000256" key="2">
    <source>
        <dbReference type="ARBA" id="ARBA00007935"/>
    </source>
</evidence>
<feature type="transmembrane region" description="Helical" evidence="8">
    <location>
        <begin position="270"/>
        <end position="293"/>
    </location>
</feature>
<dbReference type="CDD" id="cd06550">
    <property type="entry name" value="TM_ABC_iron-siderophores_like"/>
    <property type="match status" value="1"/>
</dbReference>
<dbReference type="InterPro" id="IPR037294">
    <property type="entry name" value="ABC_BtuC-like"/>
</dbReference>
<evidence type="ECO:0000256" key="5">
    <source>
        <dbReference type="ARBA" id="ARBA00022692"/>
    </source>
</evidence>
<keyword evidence="4" id="KW-1003">Cell membrane</keyword>
<dbReference type="Gene3D" id="1.10.3470.10">
    <property type="entry name" value="ABC transporter involved in vitamin B12 uptake, BtuC"/>
    <property type="match status" value="1"/>
</dbReference>
<protein>
    <submittedName>
        <fullName evidence="9">Iron ABC transporter permease</fullName>
    </submittedName>
</protein>
<keyword evidence="7 8" id="KW-0472">Membrane</keyword>
<keyword evidence="10" id="KW-1185">Reference proteome</keyword>
<evidence type="ECO:0000256" key="3">
    <source>
        <dbReference type="ARBA" id="ARBA00022448"/>
    </source>
</evidence>
<feature type="transmembrane region" description="Helical" evidence="8">
    <location>
        <begin position="66"/>
        <end position="83"/>
    </location>
</feature>
<comment type="similarity">
    <text evidence="2">Belongs to the binding-protein-dependent transport system permease family. FecCD subfamily.</text>
</comment>
<proteinExistence type="inferred from homology"/>
<keyword evidence="6 8" id="KW-1133">Transmembrane helix</keyword>
<feature type="transmembrane region" description="Helical" evidence="8">
    <location>
        <begin position="122"/>
        <end position="140"/>
    </location>
</feature>
<dbReference type="GO" id="GO:0022857">
    <property type="term" value="F:transmembrane transporter activity"/>
    <property type="evidence" value="ECO:0007669"/>
    <property type="project" value="InterPro"/>
</dbReference>
<evidence type="ECO:0000256" key="1">
    <source>
        <dbReference type="ARBA" id="ARBA00004651"/>
    </source>
</evidence>
<evidence type="ECO:0000256" key="8">
    <source>
        <dbReference type="SAM" id="Phobius"/>
    </source>
</evidence>
<evidence type="ECO:0000256" key="4">
    <source>
        <dbReference type="ARBA" id="ARBA00022475"/>
    </source>
</evidence>
<comment type="subcellular location">
    <subcellularLocation>
        <location evidence="1">Cell membrane</location>
        <topology evidence="1">Multi-pass membrane protein</topology>
    </subcellularLocation>
</comment>
<feature type="transmembrane region" description="Helical" evidence="8">
    <location>
        <begin position="146"/>
        <end position="169"/>
    </location>
</feature>
<dbReference type="PANTHER" id="PTHR30472:SF67">
    <property type="entry name" value="PERMEASE OF ABC TRANSPORTER-RELATED"/>
    <property type="match status" value="1"/>
</dbReference>
<evidence type="ECO:0000256" key="7">
    <source>
        <dbReference type="ARBA" id="ARBA00023136"/>
    </source>
</evidence>
<name>A0A4V5NVF5_9GAMM</name>
<comment type="caution">
    <text evidence="9">The sequence shown here is derived from an EMBL/GenBank/DDBJ whole genome shotgun (WGS) entry which is preliminary data.</text>
</comment>
<dbReference type="GO" id="GO:0033214">
    <property type="term" value="P:siderophore-iron import into cell"/>
    <property type="evidence" value="ECO:0007669"/>
    <property type="project" value="TreeGrafter"/>
</dbReference>
<feature type="transmembrane region" description="Helical" evidence="8">
    <location>
        <begin position="238"/>
        <end position="263"/>
    </location>
</feature>
<keyword evidence="3" id="KW-0813">Transport</keyword>
<dbReference type="RefSeq" id="WP_136851502.1">
    <property type="nucleotide sequence ID" value="NZ_SWCI01000002.1"/>
</dbReference>
<sequence>MSLLKPGQLMLLLLPLLLISPLVAVATGAADIAPYDVAQAIGRALSGAPAQGLADRIIIELRLPRVLLAMLCGAGLAVSGSVLQSVTRNPLADPYLFGISAGSTLGAVLALTLGLAGLGLPVCAFLGSLIAVFVVMVMARDGQVEGLILAGVAISFLLSSLANLALYFGDSQAIQAVLFWNLGSFSRASWGTLWIPATVVLSALVIIHQFQRPLQALMAGDESAHTQGVAVVPLRLGMLLLTALITASLVAYCGGIGFVGLMVPHIVRMLIGAASGATIAATAAFGAVMMVWVDLLSRQLLGNQELPVGVVTAILGSGFFIALLVNRRRRMA</sequence>
<gene>
    <name evidence="9" type="ORF">FCL40_03675</name>
</gene>
<dbReference type="OrthoDB" id="9055647at2"/>
<dbReference type="AlphaFoldDB" id="A0A4V5NVF5"/>
<feature type="transmembrane region" description="Helical" evidence="8">
    <location>
        <begin position="95"/>
        <end position="115"/>
    </location>
</feature>
<dbReference type="FunFam" id="1.10.3470.10:FF:000001">
    <property type="entry name" value="Vitamin B12 ABC transporter permease BtuC"/>
    <property type="match status" value="1"/>
</dbReference>
<accession>A0A4V5NVF5</accession>
<keyword evidence="5 8" id="KW-0812">Transmembrane</keyword>
<dbReference type="Proteomes" id="UP000305674">
    <property type="component" value="Unassembled WGS sequence"/>
</dbReference>
<dbReference type="GO" id="GO:0005886">
    <property type="term" value="C:plasma membrane"/>
    <property type="evidence" value="ECO:0007669"/>
    <property type="project" value="UniProtKB-SubCell"/>
</dbReference>
<dbReference type="EMBL" id="SWCI01000002">
    <property type="protein sequence ID" value="TKB50273.1"/>
    <property type="molecule type" value="Genomic_DNA"/>
</dbReference>
<organism evidence="9 10">
    <name type="scientific">Ferrimonas sediminicola</name>
    <dbReference type="NCBI Taxonomy" id="2569538"/>
    <lineage>
        <taxon>Bacteria</taxon>
        <taxon>Pseudomonadati</taxon>
        <taxon>Pseudomonadota</taxon>
        <taxon>Gammaproteobacteria</taxon>
        <taxon>Alteromonadales</taxon>
        <taxon>Ferrimonadaceae</taxon>
        <taxon>Ferrimonas</taxon>
    </lineage>
</organism>
<dbReference type="Pfam" id="PF01032">
    <property type="entry name" value="FecCD"/>
    <property type="match status" value="1"/>
</dbReference>
<evidence type="ECO:0000313" key="9">
    <source>
        <dbReference type="EMBL" id="TKB50273.1"/>
    </source>
</evidence>